<name>A0AA39WZZ1_9PEZI</name>
<organism evidence="6 7">
    <name type="scientific">Immersiella caudata</name>
    <dbReference type="NCBI Taxonomy" id="314043"/>
    <lineage>
        <taxon>Eukaryota</taxon>
        <taxon>Fungi</taxon>
        <taxon>Dikarya</taxon>
        <taxon>Ascomycota</taxon>
        <taxon>Pezizomycotina</taxon>
        <taxon>Sordariomycetes</taxon>
        <taxon>Sordariomycetidae</taxon>
        <taxon>Sordariales</taxon>
        <taxon>Lasiosphaeriaceae</taxon>
        <taxon>Immersiella</taxon>
    </lineage>
</organism>
<gene>
    <name evidence="6" type="ORF">B0T14DRAFT_195391</name>
</gene>
<dbReference type="PANTHER" id="PTHR43827">
    <property type="entry name" value="2,5-DIKETO-D-GLUCONIC ACID REDUCTASE"/>
    <property type="match status" value="1"/>
</dbReference>
<keyword evidence="1" id="KW-0560">Oxidoreductase</keyword>
<dbReference type="PROSITE" id="PS00798">
    <property type="entry name" value="ALDOKETO_REDUCTASE_1"/>
    <property type="match status" value="1"/>
</dbReference>
<dbReference type="AlphaFoldDB" id="A0AA39WZZ1"/>
<evidence type="ECO:0000259" key="5">
    <source>
        <dbReference type="Pfam" id="PF00248"/>
    </source>
</evidence>
<dbReference type="SUPFAM" id="SSF51430">
    <property type="entry name" value="NAD(P)-linked oxidoreductase"/>
    <property type="match status" value="1"/>
</dbReference>
<reference evidence="6" key="1">
    <citation type="submission" date="2023-06" db="EMBL/GenBank/DDBJ databases">
        <title>Genome-scale phylogeny and comparative genomics of the fungal order Sordariales.</title>
        <authorList>
            <consortium name="Lawrence Berkeley National Laboratory"/>
            <person name="Hensen N."/>
            <person name="Bonometti L."/>
            <person name="Westerberg I."/>
            <person name="Brannstrom I.O."/>
            <person name="Guillou S."/>
            <person name="Cros-Aarteil S."/>
            <person name="Calhoun S."/>
            <person name="Haridas S."/>
            <person name="Kuo A."/>
            <person name="Mondo S."/>
            <person name="Pangilinan J."/>
            <person name="Riley R."/>
            <person name="Labutti K."/>
            <person name="Andreopoulos B."/>
            <person name="Lipzen A."/>
            <person name="Chen C."/>
            <person name="Yanf M."/>
            <person name="Daum C."/>
            <person name="Ng V."/>
            <person name="Clum A."/>
            <person name="Steindorff A."/>
            <person name="Ohm R."/>
            <person name="Martin F."/>
            <person name="Silar P."/>
            <person name="Natvig D."/>
            <person name="Lalanne C."/>
            <person name="Gautier V."/>
            <person name="Ament-Velasquez S.L."/>
            <person name="Kruys A."/>
            <person name="Hutchinson M.I."/>
            <person name="Powell A.J."/>
            <person name="Barry K."/>
            <person name="Miller A.N."/>
            <person name="Grigoriev I.V."/>
            <person name="Debuchy R."/>
            <person name="Gladieux P."/>
            <person name="Thoren M.H."/>
            <person name="Johannesson H."/>
        </authorList>
    </citation>
    <scope>NUCLEOTIDE SEQUENCE</scope>
    <source>
        <strain evidence="6">CBS 606.72</strain>
    </source>
</reference>
<evidence type="ECO:0000313" key="6">
    <source>
        <dbReference type="EMBL" id="KAK0624330.1"/>
    </source>
</evidence>
<proteinExistence type="predicted"/>
<feature type="site" description="Lowers pKa of active site Tyr" evidence="4">
    <location>
        <position position="92"/>
    </location>
</feature>
<dbReference type="Gene3D" id="3.20.20.100">
    <property type="entry name" value="NADP-dependent oxidoreductase domain"/>
    <property type="match status" value="1"/>
</dbReference>
<evidence type="ECO:0000313" key="7">
    <source>
        <dbReference type="Proteomes" id="UP001175000"/>
    </source>
</evidence>
<evidence type="ECO:0000256" key="3">
    <source>
        <dbReference type="PIRSR" id="PIRSR000097-2"/>
    </source>
</evidence>
<accession>A0AA39WZZ1</accession>
<dbReference type="GO" id="GO:0016491">
    <property type="term" value="F:oxidoreductase activity"/>
    <property type="evidence" value="ECO:0007669"/>
    <property type="project" value="UniProtKB-KW"/>
</dbReference>
<dbReference type="InterPro" id="IPR036812">
    <property type="entry name" value="NAD(P)_OxRdtase_dom_sf"/>
</dbReference>
<evidence type="ECO:0000256" key="1">
    <source>
        <dbReference type="ARBA" id="ARBA00023002"/>
    </source>
</evidence>
<sequence length="243" mass="26770">MPKRKLKDISKDVLTQSKVKLNSGHQMPVLGFGVWSISPAQTQQACKHALDAGYRLIDTASVYKNEAECSAAIDAAIKAGTLERDDVFLTTKVSTPLKGYDAAKQSIKTSLDKLGLDYIDLVLLHGPYGGSEKRKGAWKALVEAVDQGKVRSIGVSNYGVQHLNQIEEDIKELQEERGGKPGVGGIISVSQWEAHPWCVRDDIEEWCRKRNIVFEAYSPLVRGFWLKDKTLKAVAETLTSTGV</sequence>
<dbReference type="InterPro" id="IPR018170">
    <property type="entry name" value="Aldo/ket_reductase_CS"/>
</dbReference>
<dbReference type="PIRSF" id="PIRSF000097">
    <property type="entry name" value="AKR"/>
    <property type="match status" value="1"/>
</dbReference>
<dbReference type="EMBL" id="JAULSU010000003">
    <property type="protein sequence ID" value="KAK0624330.1"/>
    <property type="molecule type" value="Genomic_DNA"/>
</dbReference>
<dbReference type="PRINTS" id="PR00069">
    <property type="entry name" value="ALDKETRDTASE"/>
</dbReference>
<protein>
    <submittedName>
        <fullName evidence="6">NADP-dependent oxidoreductase domain-containing protein</fullName>
    </submittedName>
</protein>
<dbReference type="InterPro" id="IPR023210">
    <property type="entry name" value="NADP_OxRdtase_dom"/>
</dbReference>
<dbReference type="Pfam" id="PF00248">
    <property type="entry name" value="Aldo_ket_red"/>
    <property type="match status" value="1"/>
</dbReference>
<dbReference type="PANTHER" id="PTHR43827:SF13">
    <property type="entry name" value="ALDO_KETO REDUCTASE FAMILY PROTEIN"/>
    <property type="match status" value="1"/>
</dbReference>
<comment type="caution">
    <text evidence="6">The sequence shown here is derived from an EMBL/GenBank/DDBJ whole genome shotgun (WGS) entry which is preliminary data.</text>
</comment>
<evidence type="ECO:0000256" key="2">
    <source>
        <dbReference type="PIRSR" id="PIRSR000097-1"/>
    </source>
</evidence>
<dbReference type="CDD" id="cd19071">
    <property type="entry name" value="AKR_AKR1-5-like"/>
    <property type="match status" value="1"/>
</dbReference>
<feature type="domain" description="NADP-dependent oxidoreductase" evidence="5">
    <location>
        <begin position="30"/>
        <end position="231"/>
    </location>
</feature>
<evidence type="ECO:0000256" key="4">
    <source>
        <dbReference type="PIRSR" id="PIRSR000097-3"/>
    </source>
</evidence>
<dbReference type="Proteomes" id="UP001175000">
    <property type="component" value="Unassembled WGS sequence"/>
</dbReference>
<feature type="binding site" evidence="3">
    <location>
        <position position="125"/>
    </location>
    <ligand>
        <name>substrate</name>
    </ligand>
</feature>
<keyword evidence="7" id="KW-1185">Reference proteome</keyword>
<dbReference type="InterPro" id="IPR020471">
    <property type="entry name" value="AKR"/>
</dbReference>
<feature type="active site" description="Proton donor" evidence="2">
    <location>
        <position position="63"/>
    </location>
</feature>
<dbReference type="PROSITE" id="PS00062">
    <property type="entry name" value="ALDOKETO_REDUCTASE_2"/>
    <property type="match status" value="1"/>
</dbReference>